<dbReference type="Gene3D" id="4.10.280.10">
    <property type="entry name" value="Helix-loop-helix DNA-binding domain"/>
    <property type="match status" value="1"/>
</dbReference>
<reference evidence="2" key="3">
    <citation type="submission" date="2019-06" db="EMBL/GenBank/DDBJ databases">
        <authorList>
            <person name="Poynton C."/>
            <person name="Hasenbein S."/>
            <person name="Benoit J.B."/>
            <person name="Sepulveda M.S."/>
            <person name="Poelchau M.F."/>
            <person name="Murali S.C."/>
            <person name="Chen S."/>
            <person name="Glastad K.M."/>
            <person name="Werren J.H."/>
            <person name="Vineis J.H."/>
            <person name="Bowen J.L."/>
            <person name="Friedrich M."/>
            <person name="Jones J."/>
            <person name="Robertson H.M."/>
            <person name="Feyereisen R."/>
            <person name="Mechler-Hickson A."/>
            <person name="Mathers N."/>
            <person name="Lee C.E."/>
            <person name="Colbourne J.K."/>
            <person name="Biales A."/>
            <person name="Johnston J.S."/>
            <person name="Wellborn G.A."/>
            <person name="Rosendale A.J."/>
            <person name="Cridge A.G."/>
            <person name="Munoz-Torres M.C."/>
            <person name="Bain P.A."/>
            <person name="Manny A.R."/>
            <person name="Major K.M."/>
            <person name="Lambert F.N."/>
            <person name="Vulpe C.D."/>
            <person name="Tuck P."/>
            <person name="Blalock B.J."/>
            <person name="Lin Y.-Y."/>
            <person name="Smith M.E."/>
            <person name="Ochoa-Acuna H."/>
            <person name="Chen M.-J.M."/>
            <person name="Childers C.P."/>
            <person name="Qu J."/>
            <person name="Dugan S."/>
            <person name="Lee S.L."/>
            <person name="Chao H."/>
            <person name="Dinh H."/>
            <person name="Han Y."/>
            <person name="Doddapaneni H."/>
            <person name="Worley K.C."/>
            <person name="Muzny D.M."/>
            <person name="Gibbs R.A."/>
            <person name="Richards S."/>
        </authorList>
    </citation>
    <scope>NUCLEOTIDE SEQUENCE</scope>
    <source>
        <strain evidence="2">HAZT.00-mixed</strain>
        <tissue evidence="2">Whole organism</tissue>
    </source>
</reference>
<reference evidence="2" key="2">
    <citation type="journal article" date="2018" name="Environ. Sci. Technol.">
        <title>The Toxicogenome of Hyalella azteca: A Model for Sediment Ecotoxicology and Evolutionary Toxicology.</title>
        <authorList>
            <person name="Poynton H.C."/>
            <person name="Hasenbein S."/>
            <person name="Benoit J.B."/>
            <person name="Sepulveda M.S."/>
            <person name="Poelchau M.F."/>
            <person name="Hughes D.S.T."/>
            <person name="Murali S.C."/>
            <person name="Chen S."/>
            <person name="Glastad K.M."/>
            <person name="Goodisman M.A.D."/>
            <person name="Werren J.H."/>
            <person name="Vineis J.H."/>
            <person name="Bowen J.L."/>
            <person name="Friedrich M."/>
            <person name="Jones J."/>
            <person name="Robertson H.M."/>
            <person name="Feyereisen R."/>
            <person name="Mechler-Hickson A."/>
            <person name="Mathers N."/>
            <person name="Lee C.E."/>
            <person name="Colbourne J.K."/>
            <person name="Biales A."/>
            <person name="Johnston J.S."/>
            <person name="Wellborn G.A."/>
            <person name="Rosendale A.J."/>
            <person name="Cridge A.G."/>
            <person name="Munoz-Torres M.C."/>
            <person name="Bain P.A."/>
            <person name="Manny A.R."/>
            <person name="Major K.M."/>
            <person name="Lambert F.N."/>
            <person name="Vulpe C.D."/>
            <person name="Tuck P."/>
            <person name="Blalock B.J."/>
            <person name="Lin Y.Y."/>
            <person name="Smith M.E."/>
            <person name="Ochoa-Acuna H."/>
            <person name="Chen M.M."/>
            <person name="Childers C.P."/>
            <person name="Qu J."/>
            <person name="Dugan S."/>
            <person name="Lee S.L."/>
            <person name="Chao H."/>
            <person name="Dinh H."/>
            <person name="Han Y."/>
            <person name="Doddapaneni H."/>
            <person name="Worley K.C."/>
            <person name="Muzny D.M."/>
            <person name="Gibbs R.A."/>
            <person name="Richards S."/>
        </authorList>
    </citation>
    <scope>NUCLEOTIDE SEQUENCE</scope>
    <source>
        <strain evidence="2">HAZT.00-mixed</strain>
        <tissue evidence="2">Whole organism</tissue>
    </source>
</reference>
<dbReference type="SMART" id="SM00353">
    <property type="entry name" value="HLH"/>
    <property type="match status" value="1"/>
</dbReference>
<dbReference type="AlphaFoldDB" id="A0A6A0H8I9"/>
<dbReference type="PANTHER" id="PTHR23349">
    <property type="entry name" value="BASIC HELIX-LOOP-HELIX TRANSCRIPTION FACTOR, TWIST"/>
    <property type="match status" value="1"/>
</dbReference>
<dbReference type="GO" id="GO:0046983">
    <property type="term" value="F:protein dimerization activity"/>
    <property type="evidence" value="ECO:0007669"/>
    <property type="project" value="InterPro"/>
</dbReference>
<organism evidence="2">
    <name type="scientific">Hyalella azteca</name>
    <name type="common">Amphipod</name>
    <dbReference type="NCBI Taxonomy" id="294128"/>
    <lineage>
        <taxon>Eukaryota</taxon>
        <taxon>Metazoa</taxon>
        <taxon>Ecdysozoa</taxon>
        <taxon>Arthropoda</taxon>
        <taxon>Crustacea</taxon>
        <taxon>Multicrustacea</taxon>
        <taxon>Malacostraca</taxon>
        <taxon>Eumalacostraca</taxon>
        <taxon>Peracarida</taxon>
        <taxon>Amphipoda</taxon>
        <taxon>Senticaudata</taxon>
        <taxon>Talitrida</taxon>
        <taxon>Talitroidea</taxon>
        <taxon>Hyalellidae</taxon>
        <taxon>Hyalella</taxon>
    </lineage>
</organism>
<comment type="caution">
    <text evidence="2">The sequence shown here is derived from an EMBL/GenBank/DDBJ whole genome shotgun (WGS) entry which is preliminary data.</text>
</comment>
<name>A0A6A0H8I9_HYAAZ</name>
<dbReference type="PANTHER" id="PTHR23349:SF112">
    <property type="entry name" value="48 RELATED 1, ISOFORM B"/>
    <property type="match status" value="1"/>
</dbReference>
<dbReference type="InterPro" id="IPR036638">
    <property type="entry name" value="HLH_DNA-bd_sf"/>
</dbReference>
<dbReference type="CDD" id="cd11417">
    <property type="entry name" value="bHLH_TS_PTF1A"/>
    <property type="match status" value="1"/>
</dbReference>
<sequence length="194" mass="22465">MCSMVRHILMIFNSHFSKNHTTVLKCQRKLNKYSIHEESLSSGLQLGIRRKKRRRCLLAQLQQRQAANMRERKRMQSINDAFEGLRAHIPTLPYEKRLSKRMCIHRSNEVDTLRLAIGYISFLAELVASDRNSGDPHQRSTQVQQQPRKVVVIGNRMTMDSTPHSLTWGFARPTIINGRVAAKMWVPSTQQKTT</sequence>
<gene>
    <name evidence="2" type="ORF">HAZT_HAZT005931</name>
</gene>
<reference evidence="2" key="1">
    <citation type="submission" date="2014-08" db="EMBL/GenBank/DDBJ databases">
        <authorList>
            <person name="Murali S."/>
            <person name="Richards S."/>
            <person name="Bandaranaike D."/>
            <person name="Bellair M."/>
            <person name="Blankenburg K."/>
            <person name="Chao H."/>
            <person name="Dinh H."/>
            <person name="Doddapaneni H."/>
            <person name="Dugan-Rocha S."/>
            <person name="Elkadiri S."/>
            <person name="Gnanaolivu R."/>
            <person name="Hughes D."/>
            <person name="Lee S."/>
            <person name="Li M."/>
            <person name="Ming W."/>
            <person name="Munidasa M."/>
            <person name="Muniz J."/>
            <person name="Nguyen L."/>
            <person name="Osuji N."/>
            <person name="Pu L.-L."/>
            <person name="Puazo M."/>
            <person name="Skinner E."/>
            <person name="Qu C."/>
            <person name="Quiroz J."/>
            <person name="Raj R."/>
            <person name="Weissenberger G."/>
            <person name="Xin Y."/>
            <person name="Zou X."/>
            <person name="Han Y."/>
            <person name="Worley K."/>
            <person name="Muzny D."/>
            <person name="Gibbs R."/>
        </authorList>
    </citation>
    <scope>NUCLEOTIDE SEQUENCE</scope>
    <source>
        <strain evidence="2">HAZT.00-mixed</strain>
        <tissue evidence="2">Whole organism</tissue>
    </source>
</reference>
<dbReference type="EMBL" id="JQDR03005366">
    <property type="protein sequence ID" value="KAA0201584.1"/>
    <property type="molecule type" value="Genomic_DNA"/>
</dbReference>
<accession>A0A6A0H8I9</accession>
<dbReference type="OrthoDB" id="10048995at2759"/>
<dbReference type="SUPFAM" id="SSF47459">
    <property type="entry name" value="HLH, helix-loop-helix DNA-binding domain"/>
    <property type="match status" value="1"/>
</dbReference>
<evidence type="ECO:0000259" key="1">
    <source>
        <dbReference type="PROSITE" id="PS50888"/>
    </source>
</evidence>
<dbReference type="GO" id="GO:0000981">
    <property type="term" value="F:DNA-binding transcription factor activity, RNA polymerase II-specific"/>
    <property type="evidence" value="ECO:0007669"/>
    <property type="project" value="TreeGrafter"/>
</dbReference>
<dbReference type="GO" id="GO:0032502">
    <property type="term" value="P:developmental process"/>
    <property type="evidence" value="ECO:0007669"/>
    <property type="project" value="TreeGrafter"/>
</dbReference>
<feature type="domain" description="BHLH" evidence="1">
    <location>
        <begin position="62"/>
        <end position="123"/>
    </location>
</feature>
<dbReference type="PROSITE" id="PS50888">
    <property type="entry name" value="BHLH"/>
    <property type="match status" value="1"/>
</dbReference>
<proteinExistence type="predicted"/>
<evidence type="ECO:0000313" key="2">
    <source>
        <dbReference type="EMBL" id="KAA0201584.1"/>
    </source>
</evidence>
<dbReference type="GO" id="GO:0000977">
    <property type="term" value="F:RNA polymerase II transcription regulatory region sequence-specific DNA binding"/>
    <property type="evidence" value="ECO:0007669"/>
    <property type="project" value="TreeGrafter"/>
</dbReference>
<dbReference type="Proteomes" id="UP000711488">
    <property type="component" value="Unassembled WGS sequence"/>
</dbReference>
<protein>
    <recommendedName>
        <fullName evidence="1">BHLH domain-containing protein</fullName>
    </recommendedName>
</protein>
<dbReference type="InterPro" id="IPR050283">
    <property type="entry name" value="E-box_TF_Regulators"/>
</dbReference>
<dbReference type="InterPro" id="IPR011598">
    <property type="entry name" value="bHLH_dom"/>
</dbReference>
<dbReference type="Pfam" id="PF00010">
    <property type="entry name" value="HLH"/>
    <property type="match status" value="1"/>
</dbReference>